<dbReference type="AlphaFoldDB" id="A0AAV2MN24"/>
<dbReference type="Proteomes" id="UP001497482">
    <property type="component" value="Chromosome 9"/>
</dbReference>
<keyword evidence="3" id="KW-1185">Reference proteome</keyword>
<protein>
    <submittedName>
        <fullName evidence="2">Uncharacterized protein</fullName>
    </submittedName>
</protein>
<reference evidence="2 3" key="1">
    <citation type="submission" date="2024-04" db="EMBL/GenBank/DDBJ databases">
        <authorList>
            <person name="Waldvogel A.-M."/>
            <person name="Schoenle A."/>
        </authorList>
    </citation>
    <scope>NUCLEOTIDE SEQUENCE [LARGE SCALE GENOMIC DNA]</scope>
</reference>
<proteinExistence type="predicted"/>
<evidence type="ECO:0000313" key="3">
    <source>
        <dbReference type="Proteomes" id="UP001497482"/>
    </source>
</evidence>
<dbReference type="EMBL" id="OZ035831">
    <property type="protein sequence ID" value="CAL1614788.1"/>
    <property type="molecule type" value="Genomic_DNA"/>
</dbReference>
<dbReference type="Gene3D" id="1.20.5.170">
    <property type="match status" value="1"/>
</dbReference>
<organism evidence="2 3">
    <name type="scientific">Knipowitschia caucasica</name>
    <name type="common">Caucasian dwarf goby</name>
    <name type="synonym">Pomatoschistus caucasicus</name>
    <dbReference type="NCBI Taxonomy" id="637954"/>
    <lineage>
        <taxon>Eukaryota</taxon>
        <taxon>Metazoa</taxon>
        <taxon>Chordata</taxon>
        <taxon>Craniata</taxon>
        <taxon>Vertebrata</taxon>
        <taxon>Euteleostomi</taxon>
        <taxon>Actinopterygii</taxon>
        <taxon>Neopterygii</taxon>
        <taxon>Teleostei</taxon>
        <taxon>Neoteleostei</taxon>
        <taxon>Acanthomorphata</taxon>
        <taxon>Gobiaria</taxon>
        <taxon>Gobiiformes</taxon>
        <taxon>Gobioidei</taxon>
        <taxon>Gobiidae</taxon>
        <taxon>Gobiinae</taxon>
        <taxon>Knipowitschia</taxon>
    </lineage>
</organism>
<feature type="coiled-coil region" evidence="1">
    <location>
        <begin position="26"/>
        <end position="118"/>
    </location>
</feature>
<dbReference type="Gene3D" id="3.30.70.1820">
    <property type="entry name" value="L1 transposable element, RRM domain"/>
    <property type="match status" value="1"/>
</dbReference>
<gene>
    <name evidence="2" type="ORF">KC01_LOCUS40822</name>
</gene>
<evidence type="ECO:0000313" key="2">
    <source>
        <dbReference type="EMBL" id="CAL1614788.1"/>
    </source>
</evidence>
<evidence type="ECO:0000256" key="1">
    <source>
        <dbReference type="SAM" id="Coils"/>
    </source>
</evidence>
<dbReference type="PANTHER" id="PTHR11505">
    <property type="entry name" value="L1 TRANSPOSABLE ELEMENT-RELATED"/>
    <property type="match status" value="1"/>
</dbReference>
<keyword evidence="1" id="KW-0175">Coiled coil</keyword>
<name>A0AAV2MN24_KNICA</name>
<dbReference type="InterPro" id="IPR004244">
    <property type="entry name" value="Transposase_22"/>
</dbReference>
<accession>A0AAV2MN24</accession>
<sequence>MPKPPKANETGESSLTSGNTAVLQAIDALKSELLSKIDDKAEMQKNELAKQIRSLRDEVKASIEQANNRVSMLEERMASLEEGTNTCSDGVTELEQQVAELKHQILSLTEKTEDLEARSRRDNLRIFGIKEGREGGAKVSTFIAELLQHVLNLATPPVIDRAHRTSPQTTKAGPNQPPRAFVVKCHYFQEKEAILRKAASEKLVSKDGDTIRMFPDFTQSVARQRAAFGPARQILRQCEGVKYGLLYPARLKITTPDGVQQMFSDPVKATAFAKGLMAP</sequence>